<dbReference type="AlphaFoldDB" id="T0HPN9"/>
<comment type="caution">
    <text evidence="2">The sequence shown here is derived from an EMBL/GenBank/DDBJ whole genome shotgun (WGS) entry which is preliminary data.</text>
</comment>
<keyword evidence="1" id="KW-0732">Signal</keyword>
<reference evidence="2 3" key="1">
    <citation type="journal article" date="2013" name="Genome Announc.">
        <title>Draft Genome Sequence of Sphingobium lactosutens Strain DS20T, Isolated from a Hexachlorocyclohexane Dumpsite.</title>
        <authorList>
            <person name="Kumar R."/>
            <person name="Dwivedi V."/>
            <person name="Negi V."/>
            <person name="Khurana J.P."/>
            <person name="Lal R."/>
        </authorList>
    </citation>
    <scope>NUCLEOTIDE SEQUENCE [LARGE SCALE GENOMIC DNA]</scope>
    <source>
        <strain evidence="2 3">DS20</strain>
    </source>
</reference>
<evidence type="ECO:0000313" key="3">
    <source>
        <dbReference type="Proteomes" id="UP000015531"/>
    </source>
</evidence>
<organism evidence="2 3">
    <name type="scientific">Sphingobium lactosutens DS20</name>
    <dbReference type="NCBI Taxonomy" id="1331060"/>
    <lineage>
        <taxon>Bacteria</taxon>
        <taxon>Pseudomonadati</taxon>
        <taxon>Pseudomonadota</taxon>
        <taxon>Alphaproteobacteria</taxon>
        <taxon>Sphingomonadales</taxon>
        <taxon>Sphingomonadaceae</taxon>
        <taxon>Sphingobium</taxon>
    </lineage>
</organism>
<dbReference type="RefSeq" id="WP_021224482.1">
    <property type="nucleotide sequence ID" value="NZ_ATDP01000055.1"/>
</dbReference>
<sequence length="129" mass="14074">MFLQLALLGLATPRVAAATAAPPAANPVPLVETRGLTCADESSVRDIVIDFTAGRWREAGREWSKIVAQDDATITLVKQGGGLLSDLRRVEQLDRATLVLSTELHTGLIDEKRAYHCRIVPPFDAERQI</sequence>
<dbReference type="EMBL" id="ATDP01000055">
    <property type="protein sequence ID" value="EQB18306.1"/>
    <property type="molecule type" value="Genomic_DNA"/>
</dbReference>
<dbReference type="OrthoDB" id="7474852at2"/>
<dbReference type="PATRIC" id="fig|1331060.3.peg.465"/>
<proteinExistence type="predicted"/>
<accession>T0HPN9</accession>
<feature type="chain" id="PRO_5004564600" evidence="1">
    <location>
        <begin position="18"/>
        <end position="129"/>
    </location>
</feature>
<protein>
    <submittedName>
        <fullName evidence="2">Uncharacterized protein</fullName>
    </submittedName>
</protein>
<name>T0HPN9_9SPHN</name>
<evidence type="ECO:0000256" key="1">
    <source>
        <dbReference type="SAM" id="SignalP"/>
    </source>
</evidence>
<keyword evidence="3" id="KW-1185">Reference proteome</keyword>
<dbReference type="Proteomes" id="UP000015531">
    <property type="component" value="Unassembled WGS sequence"/>
</dbReference>
<dbReference type="eggNOG" id="ENOG50314EN">
    <property type="taxonomic scope" value="Bacteria"/>
</dbReference>
<feature type="signal peptide" evidence="1">
    <location>
        <begin position="1"/>
        <end position="17"/>
    </location>
</feature>
<gene>
    <name evidence="2" type="ORF">RLDS_02555</name>
</gene>
<evidence type="ECO:0000313" key="2">
    <source>
        <dbReference type="EMBL" id="EQB18306.1"/>
    </source>
</evidence>